<dbReference type="Proteomes" id="UP000233618">
    <property type="component" value="Unassembled WGS sequence"/>
</dbReference>
<feature type="chain" id="PRO_5014716639" evidence="5">
    <location>
        <begin position="22"/>
        <end position="479"/>
    </location>
</feature>
<keyword evidence="3 4" id="KW-0326">Glycosidase</keyword>
<evidence type="ECO:0000313" key="7">
    <source>
        <dbReference type="Proteomes" id="UP000233618"/>
    </source>
</evidence>
<evidence type="ECO:0000256" key="1">
    <source>
        <dbReference type="ARBA" id="ARBA00008834"/>
    </source>
</evidence>
<dbReference type="EMBL" id="MVDE01000007">
    <property type="protein sequence ID" value="PKQ67750.1"/>
    <property type="molecule type" value="Genomic_DNA"/>
</dbReference>
<dbReference type="Gene3D" id="2.160.20.10">
    <property type="entry name" value="Single-stranded right-handed beta-helix, Pectin lyase-like"/>
    <property type="match status" value="1"/>
</dbReference>
<evidence type="ECO:0000256" key="2">
    <source>
        <dbReference type="ARBA" id="ARBA00022801"/>
    </source>
</evidence>
<dbReference type="InterPro" id="IPR051801">
    <property type="entry name" value="GH28_Enzymes"/>
</dbReference>
<dbReference type="RefSeq" id="WP_101309060.1">
    <property type="nucleotide sequence ID" value="NZ_MVDE01000007.1"/>
</dbReference>
<protein>
    <submittedName>
        <fullName evidence="6">Exo-poly-alpha-D-galacturonosidase</fullName>
    </submittedName>
</protein>
<evidence type="ECO:0000256" key="4">
    <source>
        <dbReference type="RuleBase" id="RU361169"/>
    </source>
</evidence>
<evidence type="ECO:0000256" key="3">
    <source>
        <dbReference type="ARBA" id="ARBA00023295"/>
    </source>
</evidence>
<dbReference type="GO" id="GO:0004650">
    <property type="term" value="F:polygalacturonase activity"/>
    <property type="evidence" value="ECO:0007669"/>
    <property type="project" value="InterPro"/>
</dbReference>
<dbReference type="PANTHER" id="PTHR31339:SF9">
    <property type="entry name" value="PLASMIN AND FIBRONECTIN-BINDING PROTEIN A"/>
    <property type="match status" value="1"/>
</dbReference>
<comment type="caution">
    <text evidence="6">The sequence shown here is derived from an EMBL/GenBank/DDBJ whole genome shotgun (WGS) entry which is preliminary data.</text>
</comment>
<evidence type="ECO:0000313" key="6">
    <source>
        <dbReference type="EMBL" id="PKQ67750.1"/>
    </source>
</evidence>
<proteinExistence type="inferred from homology"/>
<organism evidence="6 7">
    <name type="scientific">Labilibaculum manganireducens</name>
    <dbReference type="NCBI Taxonomy" id="1940525"/>
    <lineage>
        <taxon>Bacteria</taxon>
        <taxon>Pseudomonadati</taxon>
        <taxon>Bacteroidota</taxon>
        <taxon>Bacteroidia</taxon>
        <taxon>Marinilabiliales</taxon>
        <taxon>Marinifilaceae</taxon>
        <taxon>Labilibaculum</taxon>
    </lineage>
</organism>
<dbReference type="InterPro" id="IPR006626">
    <property type="entry name" value="PbH1"/>
</dbReference>
<dbReference type="GO" id="GO:0005975">
    <property type="term" value="P:carbohydrate metabolic process"/>
    <property type="evidence" value="ECO:0007669"/>
    <property type="project" value="InterPro"/>
</dbReference>
<reference evidence="6 7" key="1">
    <citation type="journal article" date="2017" name="Front. Microbiol.">
        <title>Labilibaculum manganireducens gen. nov., sp. nov. and Labilibaculum filiforme sp. nov., Novel Bacteroidetes Isolated from Subsurface Sediments of the Baltic Sea.</title>
        <authorList>
            <person name="Vandieken V."/>
            <person name="Marshall I.P."/>
            <person name="Niemann H."/>
            <person name="Engelen B."/>
            <person name="Cypionka H."/>
        </authorList>
    </citation>
    <scope>NUCLEOTIDE SEQUENCE [LARGE SCALE GENOMIC DNA]</scope>
    <source>
        <strain evidence="6 7">59.10-2M</strain>
    </source>
</reference>
<dbReference type="Pfam" id="PF00295">
    <property type="entry name" value="Glyco_hydro_28"/>
    <property type="match status" value="1"/>
</dbReference>
<dbReference type="PANTHER" id="PTHR31339">
    <property type="entry name" value="PECTIN LYASE-RELATED"/>
    <property type="match status" value="1"/>
</dbReference>
<dbReference type="InterPro" id="IPR011050">
    <property type="entry name" value="Pectin_lyase_fold/virulence"/>
</dbReference>
<dbReference type="SUPFAM" id="SSF51126">
    <property type="entry name" value="Pectin lyase-like"/>
    <property type="match status" value="1"/>
</dbReference>
<keyword evidence="2 4" id="KW-0378">Hydrolase</keyword>
<dbReference type="InterPro" id="IPR012334">
    <property type="entry name" value="Pectin_lyas_fold"/>
</dbReference>
<accession>A0A2N3IBT0</accession>
<evidence type="ECO:0000256" key="5">
    <source>
        <dbReference type="SAM" id="SignalP"/>
    </source>
</evidence>
<dbReference type="InterPro" id="IPR000743">
    <property type="entry name" value="Glyco_hydro_28"/>
</dbReference>
<sequence>MSWKQISLIGIFLMISISSMGQDFEPDLSKCDWITDVGARTQPVSRGVIYNPSDFGAVGDGVTLCTKSIQACIDKCAESGGGVVRFKTGIYLSGSVFLKSNVILDIPKGVQISGSQDLKDYKEIPTRVAGIEMDWPAGLINIIDQHNVAITGDGVVHGKGKVFWDKYHSMRDEYNPKGLRWVVDYDCKRPRGIIIENSKDVTLKDFVLYQAGFWSVHILYSEYVTVQGMTINNNIEGKGPSTDGVDIDSSSRILVQNCYINCNDDNFCLKAGRDSDGLKVNRPCEYIVIRDCIAGRGDGLFTCGSETSGSIRNVLIYNMKGLGTKYGLRFKSTSQRGGTIENIYMYNIQMDGVRDPFVVNLNWNPSYSNSKLPEGYNYEELPIHWKKLLGVVPPEKGMPKFKNVFFENVHAINAQTCIKVTGMEESTIDNFQFKNVSFEGENAGNISFARNWKFTDFKVRGVKENKLKLSNNKDVSIKN</sequence>
<comment type="similarity">
    <text evidence="1 4">Belongs to the glycosyl hydrolase 28 family.</text>
</comment>
<gene>
    <name evidence="6" type="ORF">BZG01_06750</name>
</gene>
<dbReference type="AlphaFoldDB" id="A0A2N3IBT0"/>
<name>A0A2N3IBT0_9BACT</name>
<feature type="signal peptide" evidence="5">
    <location>
        <begin position="1"/>
        <end position="21"/>
    </location>
</feature>
<keyword evidence="5" id="KW-0732">Signal</keyword>
<keyword evidence="7" id="KW-1185">Reference proteome</keyword>
<dbReference type="SMART" id="SM00710">
    <property type="entry name" value="PbH1"/>
    <property type="match status" value="6"/>
</dbReference>